<sequence length="662" mass="74716">MLQSSFFNLPSRRSSPKSELAFPALKELQPRSISTPDALDLEVSLDIDALRLPDDVQARLDRDSVNAENSKVYDRDLDLKNGIRLLRIEPGGGPLCVTFQYASFNDPPGYDAISYSWGTQPHMESVKVDAKDDFRLSRHLHAAMLRLRRPHRERSIWIDQMSVNQADVTERSGSVQLMREIYANARRVIVWIGETEPDTPTCRRLFADNSYDESQLLCCTQPGIAALEHDDAARKPGNEFDSAKHLPTVYIGPHTISWTFFAQLMRTNSHDRLPMFHHIRSQDDQSLLQLLSMAQDFQSRDPRGRIYALLGLVKGGQHCIEPDDSKSISQLYEEATLYLTQTEHNLDFFLDGRLERNDGDYSTWVPQFTQLRDRALVQSKDMYEAGPGEPEVSLVAAISGCSACTSAKGRALRLRAIPFGRIIRRSTEDTLPAPKATQKFNLRSRGRVSKPELSKLLHTLDQVFQGLEVDFKRVPALPLDQSPAIGFLMLDYIFGGARSVVDEYNRVEHIGLDIAKERRALRRMDQLATKFGFQLTAARKLDMKLAAIWENACLTVRHKAFYTPVTNTRQLLLGDQQEMYQVPAKLRQRDFFATADDFIGMAPATLEVGDEVIVPFGASRPFVIRSHGDHHVLIGDAIVPGIMSGQMVNLCKEGTVRRETTC</sequence>
<dbReference type="InterPro" id="IPR052895">
    <property type="entry name" value="HetReg/Transcr_Mod"/>
</dbReference>
<keyword evidence="3" id="KW-1185">Reference proteome</keyword>
<evidence type="ECO:0000259" key="1">
    <source>
        <dbReference type="Pfam" id="PF06985"/>
    </source>
</evidence>
<dbReference type="AlphaFoldDB" id="A0AAN6KHF0"/>
<gene>
    <name evidence="2" type="ORF">LTR91_011492</name>
</gene>
<name>A0AAN6KHF0_9PEZI</name>
<proteinExistence type="predicted"/>
<feature type="domain" description="Heterokaryon incompatibility" evidence="1">
    <location>
        <begin position="110"/>
        <end position="200"/>
    </location>
</feature>
<dbReference type="Pfam" id="PF06985">
    <property type="entry name" value="HET"/>
    <property type="match status" value="1"/>
</dbReference>
<dbReference type="EMBL" id="JAUJLE010000105">
    <property type="protein sequence ID" value="KAK0982667.1"/>
    <property type="molecule type" value="Genomic_DNA"/>
</dbReference>
<organism evidence="2 3">
    <name type="scientific">Friedmanniomyces endolithicus</name>
    <dbReference type="NCBI Taxonomy" id="329885"/>
    <lineage>
        <taxon>Eukaryota</taxon>
        <taxon>Fungi</taxon>
        <taxon>Dikarya</taxon>
        <taxon>Ascomycota</taxon>
        <taxon>Pezizomycotina</taxon>
        <taxon>Dothideomycetes</taxon>
        <taxon>Dothideomycetidae</taxon>
        <taxon>Mycosphaerellales</taxon>
        <taxon>Teratosphaeriaceae</taxon>
        <taxon>Friedmanniomyces</taxon>
    </lineage>
</organism>
<protein>
    <recommendedName>
        <fullName evidence="1">Heterokaryon incompatibility domain-containing protein</fullName>
    </recommendedName>
</protein>
<dbReference type="Proteomes" id="UP001175353">
    <property type="component" value="Unassembled WGS sequence"/>
</dbReference>
<accession>A0AAN6KHF0</accession>
<reference evidence="2" key="1">
    <citation type="submission" date="2023-06" db="EMBL/GenBank/DDBJ databases">
        <title>Black Yeasts Isolated from many extreme environments.</title>
        <authorList>
            <person name="Coleine C."/>
            <person name="Stajich J.E."/>
            <person name="Selbmann L."/>
        </authorList>
    </citation>
    <scope>NUCLEOTIDE SEQUENCE</scope>
    <source>
        <strain evidence="2">CCFEE 5200</strain>
    </source>
</reference>
<evidence type="ECO:0000313" key="3">
    <source>
        <dbReference type="Proteomes" id="UP001175353"/>
    </source>
</evidence>
<dbReference type="InterPro" id="IPR010730">
    <property type="entry name" value="HET"/>
</dbReference>
<dbReference type="PANTHER" id="PTHR24148">
    <property type="entry name" value="ANKYRIN REPEAT DOMAIN-CONTAINING PROTEIN 39 HOMOLOG-RELATED"/>
    <property type="match status" value="1"/>
</dbReference>
<comment type="caution">
    <text evidence="2">The sequence shown here is derived from an EMBL/GenBank/DDBJ whole genome shotgun (WGS) entry which is preliminary data.</text>
</comment>
<dbReference type="Pfam" id="PF26639">
    <property type="entry name" value="Het-6_barrel"/>
    <property type="match status" value="1"/>
</dbReference>
<evidence type="ECO:0000313" key="2">
    <source>
        <dbReference type="EMBL" id="KAK0982667.1"/>
    </source>
</evidence>
<dbReference type="PANTHER" id="PTHR24148:SF64">
    <property type="entry name" value="HETEROKARYON INCOMPATIBILITY DOMAIN-CONTAINING PROTEIN"/>
    <property type="match status" value="1"/>
</dbReference>